<accession>A0A328BBI4</accession>
<dbReference type="SUPFAM" id="SSF55424">
    <property type="entry name" value="FAD/NAD-linked reductases, dimerisation (C-terminal) domain"/>
    <property type="match status" value="1"/>
</dbReference>
<dbReference type="SUPFAM" id="SSF51905">
    <property type="entry name" value="FAD/NAD(P)-binding domain"/>
    <property type="match status" value="2"/>
</dbReference>
<evidence type="ECO:0000256" key="6">
    <source>
        <dbReference type="ARBA" id="ARBA00023002"/>
    </source>
</evidence>
<dbReference type="Gene3D" id="2.102.10.10">
    <property type="entry name" value="Rieske [2Fe-2S] iron-sulphur domain"/>
    <property type="match status" value="1"/>
</dbReference>
<dbReference type="Gene3D" id="3.50.50.60">
    <property type="entry name" value="FAD/NAD(P)-binding domain"/>
    <property type="match status" value="2"/>
</dbReference>
<keyword evidence="6" id="KW-0560">Oxidoreductase</keyword>
<evidence type="ECO:0000256" key="7">
    <source>
        <dbReference type="ARBA" id="ARBA00023004"/>
    </source>
</evidence>
<dbReference type="Pfam" id="PF00355">
    <property type="entry name" value="Rieske"/>
    <property type="match status" value="1"/>
</dbReference>
<evidence type="ECO:0000256" key="3">
    <source>
        <dbReference type="ARBA" id="ARBA00022714"/>
    </source>
</evidence>
<dbReference type="Pfam" id="PF14759">
    <property type="entry name" value="Reductase_C"/>
    <property type="match status" value="1"/>
</dbReference>
<dbReference type="PANTHER" id="PTHR43557">
    <property type="entry name" value="APOPTOSIS-INDUCING FACTOR 1"/>
    <property type="match status" value="1"/>
</dbReference>
<name>A0A328BBI4_9BACT</name>
<dbReference type="Pfam" id="PF07992">
    <property type="entry name" value="Pyr_redox_2"/>
    <property type="match status" value="1"/>
</dbReference>
<keyword evidence="5" id="KW-0274">FAD</keyword>
<gene>
    <name evidence="11" type="ORF">DLM85_18435</name>
</gene>
<evidence type="ECO:0000256" key="9">
    <source>
        <dbReference type="SAM" id="MobiDB-lite"/>
    </source>
</evidence>
<sequence length="551" mass="59169">MADSPEFDLAPADALRDGELKAFPAADTQVLLLRHHGQYHAFAAHCPHYGAPLEKGRLVGEQLVCPWHHACFRAADGKLCEPPALDDLPRYPLREADGRLWVTLPAAAPRVPESPDATPTAETGGAAPALRQGRPTDASVFVIVGAGAAGQMAAQTLRTEGFAGRVVLVGAEASAPYDRTKLSKAYLAGKTDDAHLPLRYDSFYRDYHIERLTEASISGLDAARRELHFADGRAPLHYDALLLSPGSTPRTLPAAVSGHDLPGLFVLRSHADAQRLRDAAKDARHVVVVGGSFIGMEAAASLAGQPGRTVTVVAQEAEPFEKVLGPRIGAMFRQLHQQKGVSFRGGDGLAELRTAPGGQLGTVVLKSGDSLPADVVVLGIGVRPATDFLREVLPLEPDGGLAVDEQLRVGDAIWAAGDVATFELHPAGGRTRIEHWRVAQQQGRVAALNMLGRGVRFDKVPFFWTQQFGKSLRYAGHAKHWDDIIYHGPVEQQNFLALYVGEGRILAAAGMNRDPDLICIEALLALDRMPAPAEARHEVDWAGRLKAAQAQ</sequence>
<dbReference type="SUPFAM" id="SSF50022">
    <property type="entry name" value="ISP domain"/>
    <property type="match status" value="1"/>
</dbReference>
<keyword evidence="3" id="KW-0001">2Fe-2S</keyword>
<dbReference type="InterPro" id="IPR036188">
    <property type="entry name" value="FAD/NAD-bd_sf"/>
</dbReference>
<evidence type="ECO:0000259" key="10">
    <source>
        <dbReference type="PROSITE" id="PS51296"/>
    </source>
</evidence>
<protein>
    <submittedName>
        <fullName evidence="11">NAD(FAD)-dependent dehydrogenase</fullName>
    </submittedName>
</protein>
<evidence type="ECO:0000313" key="11">
    <source>
        <dbReference type="EMBL" id="RAK64662.1"/>
    </source>
</evidence>
<evidence type="ECO:0000256" key="1">
    <source>
        <dbReference type="ARBA" id="ARBA00001974"/>
    </source>
</evidence>
<evidence type="ECO:0000256" key="8">
    <source>
        <dbReference type="ARBA" id="ARBA00023014"/>
    </source>
</evidence>
<dbReference type="EMBL" id="QHKM01000006">
    <property type="protein sequence ID" value="RAK64662.1"/>
    <property type="molecule type" value="Genomic_DNA"/>
</dbReference>
<feature type="compositionally biased region" description="Low complexity" evidence="9">
    <location>
        <begin position="117"/>
        <end position="129"/>
    </location>
</feature>
<dbReference type="InterPro" id="IPR028202">
    <property type="entry name" value="Reductase_C"/>
</dbReference>
<dbReference type="PROSITE" id="PS51296">
    <property type="entry name" value="RIESKE"/>
    <property type="match status" value="1"/>
</dbReference>
<dbReference type="GO" id="GO:0005737">
    <property type="term" value="C:cytoplasm"/>
    <property type="evidence" value="ECO:0007669"/>
    <property type="project" value="TreeGrafter"/>
</dbReference>
<comment type="caution">
    <text evidence="11">The sequence shown here is derived from an EMBL/GenBank/DDBJ whole genome shotgun (WGS) entry which is preliminary data.</text>
</comment>
<keyword evidence="7" id="KW-0408">Iron</keyword>
<feature type="region of interest" description="Disordered" evidence="9">
    <location>
        <begin position="109"/>
        <end position="132"/>
    </location>
</feature>
<keyword evidence="12" id="KW-1185">Reference proteome</keyword>
<dbReference type="InterPro" id="IPR050446">
    <property type="entry name" value="FAD-oxidoreductase/Apoptosis"/>
</dbReference>
<dbReference type="InterPro" id="IPR016156">
    <property type="entry name" value="FAD/NAD-linked_Rdtase_dimer_sf"/>
</dbReference>
<dbReference type="InterPro" id="IPR036922">
    <property type="entry name" value="Rieske_2Fe-2S_sf"/>
</dbReference>
<keyword evidence="4" id="KW-0479">Metal-binding</keyword>
<dbReference type="PRINTS" id="PR00368">
    <property type="entry name" value="FADPNR"/>
</dbReference>
<dbReference type="Proteomes" id="UP000248553">
    <property type="component" value="Unassembled WGS sequence"/>
</dbReference>
<reference evidence="12" key="1">
    <citation type="submission" date="2018-05" db="EMBL/GenBank/DDBJ databases">
        <authorList>
            <person name="Nie L."/>
        </authorList>
    </citation>
    <scope>NUCLEOTIDE SEQUENCE [LARGE SCALE GENOMIC DNA]</scope>
    <source>
        <strain evidence="12">NL</strain>
    </source>
</reference>
<dbReference type="CDD" id="cd03478">
    <property type="entry name" value="Rieske_AIFL_N"/>
    <property type="match status" value="1"/>
</dbReference>
<proteinExistence type="predicted"/>
<dbReference type="InterPro" id="IPR017941">
    <property type="entry name" value="Rieske_2Fe-2S"/>
</dbReference>
<dbReference type="GO" id="GO:0016651">
    <property type="term" value="F:oxidoreductase activity, acting on NAD(P)H"/>
    <property type="evidence" value="ECO:0007669"/>
    <property type="project" value="TreeGrafter"/>
</dbReference>
<dbReference type="GO" id="GO:0046872">
    <property type="term" value="F:metal ion binding"/>
    <property type="evidence" value="ECO:0007669"/>
    <property type="project" value="UniProtKB-KW"/>
</dbReference>
<dbReference type="Gene3D" id="3.30.390.30">
    <property type="match status" value="1"/>
</dbReference>
<dbReference type="PRINTS" id="PR00411">
    <property type="entry name" value="PNDRDTASEI"/>
</dbReference>
<keyword evidence="8" id="KW-0411">Iron-sulfur</keyword>
<dbReference type="OrthoDB" id="9792592at2"/>
<feature type="domain" description="Rieske" evidence="10">
    <location>
        <begin position="7"/>
        <end position="102"/>
    </location>
</feature>
<dbReference type="PANTHER" id="PTHR43557:SF2">
    <property type="entry name" value="RIESKE DOMAIN-CONTAINING PROTEIN-RELATED"/>
    <property type="match status" value="1"/>
</dbReference>
<evidence type="ECO:0000256" key="4">
    <source>
        <dbReference type="ARBA" id="ARBA00022723"/>
    </source>
</evidence>
<dbReference type="RefSeq" id="WP_111479636.1">
    <property type="nucleotide sequence ID" value="NZ_QHKM01000006.1"/>
</dbReference>
<evidence type="ECO:0000256" key="5">
    <source>
        <dbReference type="ARBA" id="ARBA00022827"/>
    </source>
</evidence>
<comment type="cofactor">
    <cofactor evidence="1">
        <name>FAD</name>
        <dbReference type="ChEBI" id="CHEBI:57692"/>
    </cofactor>
</comment>
<evidence type="ECO:0000313" key="12">
    <source>
        <dbReference type="Proteomes" id="UP000248553"/>
    </source>
</evidence>
<dbReference type="InterPro" id="IPR023753">
    <property type="entry name" value="FAD/NAD-binding_dom"/>
</dbReference>
<organism evidence="11 12">
    <name type="scientific">Hymenobacter edaphi</name>
    <dbReference type="NCBI Taxonomy" id="2211146"/>
    <lineage>
        <taxon>Bacteria</taxon>
        <taxon>Pseudomonadati</taxon>
        <taxon>Bacteroidota</taxon>
        <taxon>Cytophagia</taxon>
        <taxon>Cytophagales</taxon>
        <taxon>Hymenobacteraceae</taxon>
        <taxon>Hymenobacter</taxon>
    </lineage>
</organism>
<evidence type="ECO:0000256" key="2">
    <source>
        <dbReference type="ARBA" id="ARBA00022630"/>
    </source>
</evidence>
<keyword evidence="2" id="KW-0285">Flavoprotein</keyword>
<dbReference type="GO" id="GO:0051537">
    <property type="term" value="F:2 iron, 2 sulfur cluster binding"/>
    <property type="evidence" value="ECO:0007669"/>
    <property type="project" value="UniProtKB-KW"/>
</dbReference>
<dbReference type="AlphaFoldDB" id="A0A328BBI4"/>